<evidence type="ECO:0000313" key="2">
    <source>
        <dbReference type="Proteomes" id="UP000550508"/>
    </source>
</evidence>
<dbReference type="AlphaFoldDB" id="A0A849VRN6"/>
<accession>A0A849VRN6</accession>
<dbReference type="Proteomes" id="UP000550508">
    <property type="component" value="Unassembled WGS sequence"/>
</dbReference>
<evidence type="ECO:0000313" key="1">
    <source>
        <dbReference type="EMBL" id="NTS30707.1"/>
    </source>
</evidence>
<dbReference type="EMBL" id="JABUMX010000001">
    <property type="protein sequence ID" value="NTS30707.1"/>
    <property type="molecule type" value="Genomic_DNA"/>
</dbReference>
<name>A0A849VRN6_9HYPH</name>
<comment type="caution">
    <text evidence="1">The sequence shown here is derived from an EMBL/GenBank/DDBJ whole genome shotgun (WGS) entry which is preliminary data.</text>
</comment>
<dbReference type="RefSeq" id="WP_174207779.1">
    <property type="nucleotide sequence ID" value="NZ_JABUMX010000001.1"/>
</dbReference>
<proteinExistence type="predicted"/>
<protein>
    <submittedName>
        <fullName evidence="1">Uncharacterized protein</fullName>
    </submittedName>
</protein>
<reference evidence="1 2" key="1">
    <citation type="submission" date="2020-05" db="EMBL/GenBank/DDBJ databases">
        <authorList>
            <person name="Kim M.K."/>
        </authorList>
    </citation>
    <scope>NUCLEOTIDE SEQUENCE [LARGE SCALE GENOMIC DNA]</scope>
    <source>
        <strain evidence="1 2">BT25</strain>
    </source>
</reference>
<organism evidence="1 2">
    <name type="scientific">Phyllobacterium pellucidum</name>
    <dbReference type="NCBI Taxonomy" id="2740464"/>
    <lineage>
        <taxon>Bacteria</taxon>
        <taxon>Pseudomonadati</taxon>
        <taxon>Pseudomonadota</taxon>
        <taxon>Alphaproteobacteria</taxon>
        <taxon>Hyphomicrobiales</taxon>
        <taxon>Phyllobacteriaceae</taxon>
        <taxon>Phyllobacterium</taxon>
    </lineage>
</organism>
<sequence length="157" mass="17587">MFKPATSFHARAADKHYVVGELYRLIEHHDRSDNSHRHYFASIKNGFDNLHDSMLGEYPTVEHLRKKALIRTGYRDERSIVCASKAEAERVAAFIRPMDDYSVVVPLNCVVHVMTAKSQSVRAMGAAEFQKSKAAVLNFIDDLLGVEHGATARSEAA</sequence>
<gene>
    <name evidence="1" type="ORF">HQ945_05525</name>
</gene>
<keyword evidence="2" id="KW-1185">Reference proteome</keyword>